<gene>
    <name evidence="1" type="ORF">DPMN_008358</name>
</gene>
<reference evidence="1" key="1">
    <citation type="journal article" date="2019" name="bioRxiv">
        <title>The Genome of the Zebra Mussel, Dreissena polymorpha: A Resource for Invasive Species Research.</title>
        <authorList>
            <person name="McCartney M.A."/>
            <person name="Auch B."/>
            <person name="Kono T."/>
            <person name="Mallez S."/>
            <person name="Zhang Y."/>
            <person name="Obille A."/>
            <person name="Becker A."/>
            <person name="Abrahante J.E."/>
            <person name="Garbe J."/>
            <person name="Badalamenti J.P."/>
            <person name="Herman A."/>
            <person name="Mangelson H."/>
            <person name="Liachko I."/>
            <person name="Sullivan S."/>
            <person name="Sone E.D."/>
            <person name="Koren S."/>
            <person name="Silverstein K.A.T."/>
            <person name="Beckman K.B."/>
            <person name="Gohl D.M."/>
        </authorList>
    </citation>
    <scope>NUCLEOTIDE SEQUENCE</scope>
    <source>
        <strain evidence="1">Duluth1</strain>
        <tissue evidence="1">Whole animal</tissue>
    </source>
</reference>
<accession>A0A9D4MY81</accession>
<evidence type="ECO:0000313" key="2">
    <source>
        <dbReference type="Proteomes" id="UP000828390"/>
    </source>
</evidence>
<dbReference type="Proteomes" id="UP000828390">
    <property type="component" value="Unassembled WGS sequence"/>
</dbReference>
<comment type="caution">
    <text evidence="1">The sequence shown here is derived from an EMBL/GenBank/DDBJ whole genome shotgun (WGS) entry which is preliminary data.</text>
</comment>
<protein>
    <submittedName>
        <fullName evidence="1">Uncharacterized protein</fullName>
    </submittedName>
</protein>
<evidence type="ECO:0000313" key="1">
    <source>
        <dbReference type="EMBL" id="KAH3884380.1"/>
    </source>
</evidence>
<sequence>MTNTQGRHGLLSTQTVLPLEQSQMEVLASSSCTHPENEKHIMQQPEHTVAITEQRLKLS</sequence>
<reference evidence="1" key="2">
    <citation type="submission" date="2020-11" db="EMBL/GenBank/DDBJ databases">
        <authorList>
            <person name="McCartney M.A."/>
            <person name="Auch B."/>
            <person name="Kono T."/>
            <person name="Mallez S."/>
            <person name="Becker A."/>
            <person name="Gohl D.M."/>
            <person name="Silverstein K.A.T."/>
            <person name="Koren S."/>
            <person name="Bechman K.B."/>
            <person name="Herman A."/>
            <person name="Abrahante J.E."/>
            <person name="Garbe J."/>
        </authorList>
    </citation>
    <scope>NUCLEOTIDE SEQUENCE</scope>
    <source>
        <strain evidence="1">Duluth1</strain>
        <tissue evidence="1">Whole animal</tissue>
    </source>
</reference>
<proteinExistence type="predicted"/>
<keyword evidence="2" id="KW-1185">Reference proteome</keyword>
<name>A0A9D4MY81_DREPO</name>
<organism evidence="1 2">
    <name type="scientific">Dreissena polymorpha</name>
    <name type="common">Zebra mussel</name>
    <name type="synonym">Mytilus polymorpha</name>
    <dbReference type="NCBI Taxonomy" id="45954"/>
    <lineage>
        <taxon>Eukaryota</taxon>
        <taxon>Metazoa</taxon>
        <taxon>Spiralia</taxon>
        <taxon>Lophotrochozoa</taxon>
        <taxon>Mollusca</taxon>
        <taxon>Bivalvia</taxon>
        <taxon>Autobranchia</taxon>
        <taxon>Heteroconchia</taxon>
        <taxon>Euheterodonta</taxon>
        <taxon>Imparidentia</taxon>
        <taxon>Neoheterodontei</taxon>
        <taxon>Myida</taxon>
        <taxon>Dreissenoidea</taxon>
        <taxon>Dreissenidae</taxon>
        <taxon>Dreissena</taxon>
    </lineage>
</organism>
<dbReference type="AlphaFoldDB" id="A0A9D4MY81"/>
<dbReference type="EMBL" id="JAIWYP010000001">
    <property type="protein sequence ID" value="KAH3884380.1"/>
    <property type="molecule type" value="Genomic_DNA"/>
</dbReference>